<name>A0A0G1XND8_9BACT</name>
<comment type="similarity">
    <text evidence="1 2">Belongs to the phD/YefM antitoxin family.</text>
</comment>
<comment type="caution">
    <text evidence="3">The sequence shown here is derived from an EMBL/GenBank/DDBJ whole genome shotgun (WGS) entry which is preliminary data.</text>
</comment>
<comment type="function">
    <text evidence="2">Antitoxin component of a type II toxin-antitoxin (TA) system.</text>
</comment>
<dbReference type="NCBIfam" id="TIGR01552">
    <property type="entry name" value="phd_fam"/>
    <property type="match status" value="1"/>
</dbReference>
<organism evidence="3 4">
    <name type="scientific">Candidatus Gottesmanbacteria bacterium GW2011_GWA1_48_13</name>
    <dbReference type="NCBI Taxonomy" id="1618439"/>
    <lineage>
        <taxon>Bacteria</taxon>
        <taxon>Candidatus Gottesmaniibacteriota</taxon>
    </lineage>
</organism>
<gene>
    <name evidence="3" type="ORF">UY27_C0007G0018</name>
</gene>
<dbReference type="InterPro" id="IPR036165">
    <property type="entry name" value="YefM-like_sf"/>
</dbReference>
<evidence type="ECO:0000313" key="3">
    <source>
        <dbReference type="EMBL" id="KKU95850.1"/>
    </source>
</evidence>
<dbReference type="InterPro" id="IPR006442">
    <property type="entry name" value="Antitoxin_Phd/YefM"/>
</dbReference>
<proteinExistence type="inferred from homology"/>
<dbReference type="Gene3D" id="3.40.1620.10">
    <property type="entry name" value="YefM-like domain"/>
    <property type="match status" value="1"/>
</dbReference>
<reference evidence="3 4" key="1">
    <citation type="journal article" date="2015" name="Nature">
        <title>rRNA introns, odd ribosomes, and small enigmatic genomes across a large radiation of phyla.</title>
        <authorList>
            <person name="Brown C.T."/>
            <person name="Hug L.A."/>
            <person name="Thomas B.C."/>
            <person name="Sharon I."/>
            <person name="Castelle C.J."/>
            <person name="Singh A."/>
            <person name="Wilkins M.J."/>
            <person name="Williams K.H."/>
            <person name="Banfield J.F."/>
        </authorList>
    </citation>
    <scope>NUCLEOTIDE SEQUENCE [LARGE SCALE GENOMIC DNA]</scope>
</reference>
<evidence type="ECO:0000313" key="4">
    <source>
        <dbReference type="Proteomes" id="UP000034661"/>
    </source>
</evidence>
<sequence>MFPTTISAREIQRGYKKVFDAVKRTKKPVVVMANNNPQAAIISMEMLKKYTELEEEQKFWDTVDQIQASNADKDPDKVFADVTADVEEVRQKLYEETLGRR</sequence>
<evidence type="ECO:0000256" key="1">
    <source>
        <dbReference type="ARBA" id="ARBA00009981"/>
    </source>
</evidence>
<accession>A0A0G1XND8</accession>
<dbReference type="AlphaFoldDB" id="A0A0G1XND8"/>
<protein>
    <recommendedName>
        <fullName evidence="2">Antitoxin</fullName>
    </recommendedName>
</protein>
<evidence type="ECO:0000256" key="2">
    <source>
        <dbReference type="RuleBase" id="RU362080"/>
    </source>
</evidence>
<dbReference type="EMBL" id="LCPJ01000007">
    <property type="protein sequence ID" value="KKU95850.1"/>
    <property type="molecule type" value="Genomic_DNA"/>
</dbReference>
<dbReference type="Pfam" id="PF02604">
    <property type="entry name" value="PhdYeFM_antitox"/>
    <property type="match status" value="1"/>
</dbReference>
<dbReference type="Proteomes" id="UP000034661">
    <property type="component" value="Unassembled WGS sequence"/>
</dbReference>
<dbReference type="SUPFAM" id="SSF143120">
    <property type="entry name" value="YefM-like"/>
    <property type="match status" value="1"/>
</dbReference>